<dbReference type="FunFam" id="3.40.1160.10:FF:000027">
    <property type="entry name" value="Aspartokinase"/>
    <property type="match status" value="1"/>
</dbReference>
<dbReference type="FunFam" id="3.30.2130.10:FF:000001">
    <property type="entry name" value="Bifunctional aspartokinase/homoserine dehydrogenase"/>
    <property type="match status" value="1"/>
</dbReference>
<evidence type="ECO:0000256" key="3">
    <source>
        <dbReference type="ARBA" id="ARBA00022679"/>
    </source>
</evidence>
<comment type="similarity">
    <text evidence="2 9">Belongs to the aspartokinase family.</text>
</comment>
<comment type="pathway">
    <text evidence="10">Amino-acid biosynthesis; L-methionine biosynthesis via de novo pathway; L-homoserine from L-aspartate: step 1/3.</text>
</comment>
<keyword evidence="4 8" id="KW-0547">Nucleotide-binding</keyword>
<dbReference type="UniPathway" id="UPA00051">
    <property type="reaction ID" value="UER00462"/>
</dbReference>
<dbReference type="PROSITE" id="PS00324">
    <property type="entry name" value="ASPARTOKINASE"/>
    <property type="match status" value="1"/>
</dbReference>
<sequence>MLLCIVIYFINFTKFMEDLSKMKVAKFGGSSVANASQIKKVVDIVLSDKDRRIVVVSAPGKRLKEDTKVTDLLITLAETIIAGKDGKLELKIIIERFKNIIDELSLSHELLKEIQNDILKRIAEDKSLPTKFVDGVKALGEDLSAKVIAAYINSIGVKAKYVNPKDAGLLLSEEFGNATVLEKSYSNLSKLKDESALVIFPGFFGYTEKGDVVTFPRGGSDITGAILAKAVNAEVYENFTDVDGVFAAAPNIVDNPKLIDEFTYREMRELSYGGFNVLHAEALQPVYEANIPVHILNTNNPSAKGTRIVASRNKNVNPVVGVSGEDDFSCLYVSKYLMNREVGFGRKLLEIIENENIPYQHAPSGIDNISVIVRNSAITPEKEKRIYERVRDELHVDNIYFEHGLALIMLVGEGMQQCVGVSARAMHAMEKCNINIEMLNQGISEVSIMIGVKDDDLNKAIKSIYKTFFEEQNL</sequence>
<proteinExistence type="inferred from homology"/>
<dbReference type="InterPro" id="IPR005260">
    <property type="entry name" value="Asp_kin_monofn"/>
</dbReference>
<evidence type="ECO:0000313" key="13">
    <source>
        <dbReference type="Proteomes" id="UP000043763"/>
    </source>
</evidence>
<dbReference type="PROSITE" id="PS51671">
    <property type="entry name" value="ACT"/>
    <property type="match status" value="1"/>
</dbReference>
<feature type="binding site" evidence="8">
    <location>
        <position position="70"/>
    </location>
    <ligand>
        <name>substrate</name>
    </ligand>
</feature>
<dbReference type="Pfam" id="PF00696">
    <property type="entry name" value="AA_kinase"/>
    <property type="match status" value="1"/>
</dbReference>
<keyword evidence="10" id="KW-0028">Amino-acid biosynthesis</keyword>
<evidence type="ECO:0000256" key="4">
    <source>
        <dbReference type="ARBA" id="ARBA00022741"/>
    </source>
</evidence>
<protein>
    <recommendedName>
        <fullName evidence="9">Aspartokinase</fullName>
        <ecNumber evidence="9">2.7.2.4</ecNumber>
    </recommendedName>
</protein>
<dbReference type="EC" id="2.7.2.4" evidence="9"/>
<accession>A0A0G4KAD1</accession>
<feature type="domain" description="ACT" evidence="11">
    <location>
        <begin position="410"/>
        <end position="474"/>
    </location>
</feature>
<dbReference type="Gene3D" id="3.30.2130.10">
    <property type="entry name" value="VC0802-like"/>
    <property type="match status" value="1"/>
</dbReference>
<dbReference type="InterPro" id="IPR002912">
    <property type="entry name" value="ACT_dom"/>
</dbReference>
<dbReference type="InterPro" id="IPR001048">
    <property type="entry name" value="Asp/Glu/Uridylate_kinase"/>
</dbReference>
<keyword evidence="3 9" id="KW-0808">Transferase</keyword>
<dbReference type="GO" id="GO:0005524">
    <property type="term" value="F:ATP binding"/>
    <property type="evidence" value="ECO:0007669"/>
    <property type="project" value="UniProtKB-KW"/>
</dbReference>
<dbReference type="PIRSF" id="PIRSF000726">
    <property type="entry name" value="Asp_kin"/>
    <property type="match status" value="1"/>
</dbReference>
<dbReference type="GO" id="GO:0004072">
    <property type="term" value="F:aspartate kinase activity"/>
    <property type="evidence" value="ECO:0007669"/>
    <property type="project" value="UniProtKB-EC"/>
</dbReference>
<dbReference type="CDD" id="cd04916">
    <property type="entry name" value="ACT_AKiii-YclM-BS_2"/>
    <property type="match status" value="1"/>
</dbReference>
<dbReference type="SUPFAM" id="SSF55021">
    <property type="entry name" value="ACT-like"/>
    <property type="match status" value="2"/>
</dbReference>
<reference evidence="13" key="1">
    <citation type="submission" date="2015-04" db="EMBL/GenBank/DDBJ databases">
        <authorList>
            <person name="Mushtaq Mamoona"/>
        </authorList>
    </citation>
    <scope>NUCLEOTIDE SEQUENCE [LARGE SCALE GENOMIC DNA]</scope>
    <source>
        <strain evidence="13">AN4859/03</strain>
    </source>
</reference>
<dbReference type="NCBIfam" id="NF006540">
    <property type="entry name" value="PRK09034.1"/>
    <property type="match status" value="1"/>
</dbReference>
<dbReference type="Proteomes" id="UP000043763">
    <property type="component" value="Unassembled WGS sequence"/>
</dbReference>
<dbReference type="CDD" id="cd04911">
    <property type="entry name" value="ACT_AKiii-YclM-BS_1"/>
    <property type="match status" value="1"/>
</dbReference>
<dbReference type="PANTHER" id="PTHR21499:SF67">
    <property type="entry name" value="ASPARTOKINASE 3"/>
    <property type="match status" value="1"/>
</dbReference>
<organism evidence="12 13">
    <name type="scientific">Brachyspira suanatina</name>
    <dbReference type="NCBI Taxonomy" id="381802"/>
    <lineage>
        <taxon>Bacteria</taxon>
        <taxon>Pseudomonadati</taxon>
        <taxon>Spirochaetota</taxon>
        <taxon>Spirochaetia</taxon>
        <taxon>Brachyspirales</taxon>
        <taxon>Brachyspiraceae</taxon>
        <taxon>Brachyspira</taxon>
    </lineage>
</organism>
<gene>
    <name evidence="12" type="primary">yclM</name>
    <name evidence="12" type="ORF">BRSU_2494</name>
</gene>
<comment type="pathway">
    <text evidence="1 10">Amino-acid biosynthesis; L-lysine biosynthesis via DAP pathway; (S)-tetrahydrodipicolinate from L-aspartate: step 1/4.</text>
</comment>
<dbReference type="InterPro" id="IPR018042">
    <property type="entry name" value="Aspartate_kinase_CS"/>
</dbReference>
<dbReference type="GO" id="GO:0009088">
    <property type="term" value="P:threonine biosynthetic process"/>
    <property type="evidence" value="ECO:0007669"/>
    <property type="project" value="UniProtKB-UniPathway"/>
</dbReference>
<keyword evidence="5 9" id="KW-0418">Kinase</keyword>
<evidence type="ECO:0000256" key="1">
    <source>
        <dbReference type="ARBA" id="ARBA00004766"/>
    </source>
</evidence>
<dbReference type="Pfam" id="PF22468">
    <property type="entry name" value="ACT_9"/>
    <property type="match status" value="1"/>
</dbReference>
<dbReference type="AlphaFoldDB" id="A0A0G4KAD1"/>
<dbReference type="InterPro" id="IPR054352">
    <property type="entry name" value="ACT_Aspartokinase"/>
</dbReference>
<evidence type="ECO:0000259" key="11">
    <source>
        <dbReference type="PROSITE" id="PS51671"/>
    </source>
</evidence>
<dbReference type="PANTHER" id="PTHR21499">
    <property type="entry name" value="ASPARTATE KINASE"/>
    <property type="match status" value="1"/>
</dbReference>
<comment type="pathway">
    <text evidence="10">Amino-acid biosynthesis; L-threonine biosynthesis; L-threonine from L-aspartate: step 1/5.</text>
</comment>
<dbReference type="GO" id="GO:0009090">
    <property type="term" value="P:homoserine biosynthetic process"/>
    <property type="evidence" value="ECO:0007669"/>
    <property type="project" value="TreeGrafter"/>
</dbReference>
<dbReference type="NCBIfam" id="TIGR00657">
    <property type="entry name" value="asp_kinases"/>
    <property type="match status" value="1"/>
</dbReference>
<name>A0A0G4KAD1_9SPIR</name>
<evidence type="ECO:0000256" key="10">
    <source>
        <dbReference type="RuleBase" id="RU004249"/>
    </source>
</evidence>
<evidence type="ECO:0000256" key="9">
    <source>
        <dbReference type="RuleBase" id="RU003448"/>
    </source>
</evidence>
<evidence type="ECO:0000256" key="7">
    <source>
        <dbReference type="ARBA" id="ARBA00047872"/>
    </source>
</evidence>
<dbReference type="Gene3D" id="1.20.120.1320">
    <property type="entry name" value="Aspartokinase, catalytic domain"/>
    <property type="match status" value="1"/>
</dbReference>
<keyword evidence="6 8" id="KW-0067">ATP-binding</keyword>
<dbReference type="GO" id="GO:0009089">
    <property type="term" value="P:lysine biosynthetic process via diaminopimelate"/>
    <property type="evidence" value="ECO:0007669"/>
    <property type="project" value="UniProtKB-UniPathway"/>
</dbReference>
<dbReference type="UniPathway" id="UPA00034">
    <property type="reaction ID" value="UER00015"/>
</dbReference>
<evidence type="ECO:0000256" key="6">
    <source>
        <dbReference type="ARBA" id="ARBA00022840"/>
    </source>
</evidence>
<dbReference type="GO" id="GO:0005829">
    <property type="term" value="C:cytosol"/>
    <property type="evidence" value="ECO:0007669"/>
    <property type="project" value="TreeGrafter"/>
</dbReference>
<feature type="binding site" evidence="8">
    <location>
        <position position="141"/>
    </location>
    <ligand>
        <name>substrate</name>
    </ligand>
</feature>
<evidence type="ECO:0000313" key="12">
    <source>
        <dbReference type="EMBL" id="CRF35197.1"/>
    </source>
</evidence>
<dbReference type="InterPro" id="IPR045865">
    <property type="entry name" value="ACT-like_dom_sf"/>
</dbReference>
<dbReference type="InterPro" id="IPR036393">
    <property type="entry name" value="AceGlu_kinase-like_sf"/>
</dbReference>
<feature type="binding site" evidence="8">
    <location>
        <begin position="240"/>
        <end position="241"/>
    </location>
    <ligand>
        <name>ATP</name>
        <dbReference type="ChEBI" id="CHEBI:30616"/>
    </ligand>
</feature>
<keyword evidence="13" id="KW-1185">Reference proteome</keyword>
<dbReference type="InterPro" id="IPR001341">
    <property type="entry name" value="Asp_kinase"/>
</dbReference>
<dbReference type="InterPro" id="IPR042199">
    <property type="entry name" value="AsparK_Bifunc_asparK/hSer_DH"/>
</dbReference>
<dbReference type="SUPFAM" id="SSF53633">
    <property type="entry name" value="Carbamate kinase-like"/>
    <property type="match status" value="1"/>
</dbReference>
<evidence type="ECO:0000256" key="5">
    <source>
        <dbReference type="ARBA" id="ARBA00022777"/>
    </source>
</evidence>
<evidence type="ECO:0000256" key="2">
    <source>
        <dbReference type="ARBA" id="ARBA00010122"/>
    </source>
</evidence>
<feature type="binding site" evidence="8">
    <location>
        <begin position="26"/>
        <end position="29"/>
    </location>
    <ligand>
        <name>ATP</name>
        <dbReference type="ChEBI" id="CHEBI:30616"/>
    </ligand>
</feature>
<comment type="catalytic activity">
    <reaction evidence="7 9">
        <text>L-aspartate + ATP = 4-phospho-L-aspartate + ADP</text>
        <dbReference type="Rhea" id="RHEA:23776"/>
        <dbReference type="ChEBI" id="CHEBI:29991"/>
        <dbReference type="ChEBI" id="CHEBI:30616"/>
        <dbReference type="ChEBI" id="CHEBI:57535"/>
        <dbReference type="ChEBI" id="CHEBI:456216"/>
        <dbReference type="EC" id="2.7.2.4"/>
    </reaction>
</comment>
<dbReference type="EMBL" id="CVLB01000003">
    <property type="protein sequence ID" value="CRF35197.1"/>
    <property type="molecule type" value="Genomic_DNA"/>
</dbReference>
<dbReference type="UniPathway" id="UPA00050">
    <property type="reaction ID" value="UER00461"/>
</dbReference>
<evidence type="ECO:0000256" key="8">
    <source>
        <dbReference type="PIRSR" id="PIRSR000726-1"/>
    </source>
</evidence>
<dbReference type="Gene3D" id="3.40.1160.10">
    <property type="entry name" value="Acetylglutamate kinase-like"/>
    <property type="match status" value="1"/>
</dbReference>